<dbReference type="InterPro" id="IPR050175">
    <property type="entry name" value="Complex_I_Subunit_2"/>
</dbReference>
<dbReference type="GO" id="GO:0006120">
    <property type="term" value="P:mitochondrial electron transport, NADH to ubiquinone"/>
    <property type="evidence" value="ECO:0007669"/>
    <property type="project" value="InterPro"/>
</dbReference>
<dbReference type="EMBL" id="MN161586">
    <property type="protein sequence ID" value="QIH95751.1"/>
    <property type="molecule type" value="Genomic_DNA"/>
</dbReference>
<keyword evidence="9 18" id="KW-0999">Mitochondrion inner membrane</keyword>
<comment type="function">
    <text evidence="1">Core subunit of the mitochondrial membrane respiratory chain NADH dehydrogenase (Complex I) that is believed to belong to the minimal assembly required for catalysis. Complex I functions in the transfer of electrons from NADH to the respiratory chain. The immediate electron acceptor for the enzyme is believed to be ubiquinone.</text>
</comment>
<dbReference type="PANTHER" id="PTHR46552">
    <property type="entry name" value="NADH-UBIQUINONE OXIDOREDUCTASE CHAIN 2"/>
    <property type="match status" value="1"/>
</dbReference>
<keyword evidence="13 18" id="KW-0520">NAD</keyword>
<keyword evidence="8 18" id="KW-0812">Transmembrane</keyword>
<evidence type="ECO:0000256" key="12">
    <source>
        <dbReference type="ARBA" id="ARBA00022989"/>
    </source>
</evidence>
<keyword evidence="11 18" id="KW-0249">Electron transport</keyword>
<comment type="subcellular location">
    <subcellularLocation>
        <location evidence="2 18">Mitochondrion inner membrane</location>
        <topology evidence="2 18">Multi-pass membrane protein</topology>
    </subcellularLocation>
</comment>
<keyword evidence="15 18" id="KW-0496">Mitochondrion</keyword>
<evidence type="ECO:0000256" key="10">
    <source>
        <dbReference type="ARBA" id="ARBA00022967"/>
    </source>
</evidence>
<dbReference type="GeneID" id="54101156"/>
<dbReference type="GO" id="GO:0008137">
    <property type="term" value="F:NADH dehydrogenase (ubiquinone) activity"/>
    <property type="evidence" value="ECO:0007669"/>
    <property type="project" value="UniProtKB-EC"/>
</dbReference>
<proteinExistence type="inferred from homology"/>
<dbReference type="Pfam" id="PF00361">
    <property type="entry name" value="Proton_antipo_M"/>
    <property type="match status" value="1"/>
</dbReference>
<evidence type="ECO:0000256" key="17">
    <source>
        <dbReference type="ARBA" id="ARBA00049551"/>
    </source>
</evidence>
<feature type="transmembrane region" description="Helical" evidence="18">
    <location>
        <begin position="60"/>
        <end position="81"/>
    </location>
</feature>
<protein>
    <recommendedName>
        <fullName evidence="5 18">NADH-ubiquinone oxidoreductase chain 2</fullName>
        <ecNumber evidence="4 18">7.1.1.2</ecNumber>
    </recommendedName>
</protein>
<comment type="catalytic activity">
    <reaction evidence="17 18">
        <text>a ubiquinone + NADH + 5 H(+)(in) = a ubiquinol + NAD(+) + 4 H(+)(out)</text>
        <dbReference type="Rhea" id="RHEA:29091"/>
        <dbReference type="Rhea" id="RHEA-COMP:9565"/>
        <dbReference type="Rhea" id="RHEA-COMP:9566"/>
        <dbReference type="ChEBI" id="CHEBI:15378"/>
        <dbReference type="ChEBI" id="CHEBI:16389"/>
        <dbReference type="ChEBI" id="CHEBI:17976"/>
        <dbReference type="ChEBI" id="CHEBI:57540"/>
        <dbReference type="ChEBI" id="CHEBI:57945"/>
        <dbReference type="EC" id="7.1.1.2"/>
    </reaction>
</comment>
<dbReference type="PRINTS" id="PR01436">
    <property type="entry name" value="NADHDHGNASE2"/>
</dbReference>
<comment type="function">
    <text evidence="18">Core subunit of the mitochondrial membrane respiratory chain NADH dehydrogenase (Complex I) which catalyzes electron transfer from NADH through the respiratory chain, using ubiquinone as an electron acceptor. Essential for the catalytic activity and assembly of complex I.</text>
</comment>
<reference evidence="20" key="1">
    <citation type="submission" date="2019-07" db="EMBL/GenBank/DDBJ databases">
        <authorList>
            <person name="Miao X.-Q."/>
        </authorList>
    </citation>
    <scope>NUCLEOTIDE SEQUENCE</scope>
</reference>
<dbReference type="CTD" id="4536"/>
<dbReference type="GO" id="GO:0005743">
    <property type="term" value="C:mitochondrial inner membrane"/>
    <property type="evidence" value="ECO:0007669"/>
    <property type="project" value="UniProtKB-SubCell"/>
</dbReference>
<keyword evidence="10 18" id="KW-1278">Translocase</keyword>
<keyword evidence="6" id="KW-0813">Transport</keyword>
<sequence length="346" mass="41191">MFKNLSKMIFFFLLIFSTLITISSNSWFSVWMGLEINLLAFIPLMTKKNNMIYSEATLNYFLIQAFASSVILFSIIIYMMLINTNFFIFKINLFYSLYLICMTLMLKMGAAPFHFWFPNVMENMSWNNNLILMTWQKLAPMMILSYIIFLKKMMILFIILSTFIGALGGLNQTSLRKLMAFSSINHIGWMITAMMFNENLWLIYFLLYSFLNFSIIYFFNNFKIYYLNQMYSLFMNSSILKFNLLTSILSLGGLPPFLGFFPKWLIINSLLFMKMNFMNLFLIMMSLITLFYYLKISLSAFLLNHNEFNWSFKNYYKNSIFIITLNMTFFSLMSFFLIINMIHMIH</sequence>
<gene>
    <name evidence="20" type="primary">ND2</name>
</gene>
<keyword evidence="12 18" id="KW-1133">Transmembrane helix</keyword>
<evidence type="ECO:0000256" key="3">
    <source>
        <dbReference type="ARBA" id="ARBA00007012"/>
    </source>
</evidence>
<evidence type="ECO:0000259" key="19">
    <source>
        <dbReference type="Pfam" id="PF00361"/>
    </source>
</evidence>
<keyword evidence="7 18" id="KW-0679">Respiratory chain</keyword>
<evidence type="ECO:0000256" key="18">
    <source>
        <dbReference type="RuleBase" id="RU003403"/>
    </source>
</evidence>
<reference evidence="20" key="2">
    <citation type="journal article" date="2020" name="Int. J. Biol. Macromol.">
        <title>Five mitochondrial genomes of black fungus gnats (Sciaridae) and their phylogenetic implications.</title>
        <authorList>
            <person name="Miao X."/>
            <person name="Huang J."/>
            <person name="Menzel F."/>
            <person name="Wang Q."/>
            <person name="Wei Q."/>
            <person name="Lin X.-L."/>
            <person name="Wu H."/>
        </authorList>
    </citation>
    <scope>NUCLEOTIDE SEQUENCE</scope>
</reference>
<dbReference type="PANTHER" id="PTHR46552:SF1">
    <property type="entry name" value="NADH-UBIQUINONE OXIDOREDUCTASE CHAIN 2"/>
    <property type="match status" value="1"/>
</dbReference>
<geneLocation type="mitochondrion" evidence="20"/>
<dbReference type="InterPro" id="IPR003917">
    <property type="entry name" value="NADH_UbQ_OxRdtase_chain2"/>
</dbReference>
<evidence type="ECO:0000256" key="13">
    <source>
        <dbReference type="ARBA" id="ARBA00023027"/>
    </source>
</evidence>
<evidence type="ECO:0000256" key="14">
    <source>
        <dbReference type="ARBA" id="ARBA00023075"/>
    </source>
</evidence>
<feature type="transmembrane region" description="Helical" evidence="18">
    <location>
        <begin position="240"/>
        <end position="261"/>
    </location>
</feature>
<name>A0A6G7GAY2_9DIPT</name>
<evidence type="ECO:0000256" key="8">
    <source>
        <dbReference type="ARBA" id="ARBA00022692"/>
    </source>
</evidence>
<evidence type="ECO:0000256" key="9">
    <source>
        <dbReference type="ARBA" id="ARBA00022792"/>
    </source>
</evidence>
<feature type="transmembrane region" description="Helical" evidence="18">
    <location>
        <begin position="202"/>
        <end position="219"/>
    </location>
</feature>
<evidence type="ECO:0000256" key="6">
    <source>
        <dbReference type="ARBA" id="ARBA00022448"/>
    </source>
</evidence>
<feature type="transmembrane region" description="Helical" evidence="18">
    <location>
        <begin position="143"/>
        <end position="166"/>
    </location>
</feature>
<feature type="transmembrane region" description="Helical" evidence="18">
    <location>
        <begin position="315"/>
        <end position="339"/>
    </location>
</feature>
<organism evidence="20">
    <name type="scientific">Sciara ruficauda</name>
    <dbReference type="NCBI Taxonomy" id="1260812"/>
    <lineage>
        <taxon>Eukaryota</taxon>
        <taxon>Metazoa</taxon>
        <taxon>Ecdysozoa</taxon>
        <taxon>Arthropoda</taxon>
        <taxon>Hexapoda</taxon>
        <taxon>Insecta</taxon>
        <taxon>Pterygota</taxon>
        <taxon>Neoptera</taxon>
        <taxon>Endopterygota</taxon>
        <taxon>Diptera</taxon>
        <taxon>Nematocera</taxon>
        <taxon>Sciaroidea</taxon>
        <taxon>Sciaridae</taxon>
        <taxon>Sciara</taxon>
    </lineage>
</organism>
<evidence type="ECO:0000256" key="16">
    <source>
        <dbReference type="ARBA" id="ARBA00023136"/>
    </source>
</evidence>
<evidence type="ECO:0000256" key="1">
    <source>
        <dbReference type="ARBA" id="ARBA00003257"/>
    </source>
</evidence>
<feature type="domain" description="NADH:quinone oxidoreductase/Mrp antiporter transmembrane" evidence="19">
    <location>
        <begin position="24"/>
        <end position="289"/>
    </location>
</feature>
<dbReference type="EC" id="7.1.1.2" evidence="4 18"/>
<keyword evidence="14 18" id="KW-0830">Ubiquinone</keyword>
<evidence type="ECO:0000256" key="4">
    <source>
        <dbReference type="ARBA" id="ARBA00012944"/>
    </source>
</evidence>
<evidence type="ECO:0000256" key="11">
    <source>
        <dbReference type="ARBA" id="ARBA00022982"/>
    </source>
</evidence>
<comment type="similarity">
    <text evidence="3 18">Belongs to the complex I subunit 2 family.</text>
</comment>
<dbReference type="RefSeq" id="YP_009745906.1">
    <property type="nucleotide sequence ID" value="NC_046767.1"/>
</dbReference>
<feature type="transmembrane region" description="Helical" evidence="18">
    <location>
        <begin position="93"/>
        <end position="117"/>
    </location>
</feature>
<evidence type="ECO:0000256" key="15">
    <source>
        <dbReference type="ARBA" id="ARBA00023128"/>
    </source>
</evidence>
<evidence type="ECO:0000313" key="20">
    <source>
        <dbReference type="EMBL" id="QIH95751.1"/>
    </source>
</evidence>
<evidence type="ECO:0000256" key="7">
    <source>
        <dbReference type="ARBA" id="ARBA00022660"/>
    </source>
</evidence>
<accession>A0A6G7GAY2</accession>
<evidence type="ECO:0000256" key="2">
    <source>
        <dbReference type="ARBA" id="ARBA00004448"/>
    </source>
</evidence>
<evidence type="ECO:0000256" key="5">
    <source>
        <dbReference type="ARBA" id="ARBA00021008"/>
    </source>
</evidence>
<feature type="transmembrane region" description="Helical" evidence="18">
    <location>
        <begin position="281"/>
        <end position="303"/>
    </location>
</feature>
<keyword evidence="16 18" id="KW-0472">Membrane</keyword>
<dbReference type="AlphaFoldDB" id="A0A6G7GAY2"/>
<dbReference type="InterPro" id="IPR001750">
    <property type="entry name" value="ND/Mrp_TM"/>
</dbReference>